<evidence type="ECO:0000256" key="15">
    <source>
        <dbReference type="ARBA" id="ARBA00044810"/>
    </source>
</evidence>
<gene>
    <name evidence="18" type="ORF">D915_003177</name>
</gene>
<dbReference type="CDD" id="cd18789">
    <property type="entry name" value="SF2_C_XPB"/>
    <property type="match status" value="1"/>
</dbReference>
<feature type="region of interest" description="Disordered" evidence="17">
    <location>
        <begin position="872"/>
        <end position="911"/>
    </location>
</feature>
<dbReference type="InterPro" id="IPR027417">
    <property type="entry name" value="P-loop_NTPase"/>
</dbReference>
<feature type="compositionally biased region" description="Acidic residues" evidence="17">
    <location>
        <begin position="47"/>
        <end position="58"/>
    </location>
</feature>
<dbReference type="GO" id="GO:0003677">
    <property type="term" value="F:DNA binding"/>
    <property type="evidence" value="ECO:0007669"/>
    <property type="project" value="UniProtKB-KW"/>
</dbReference>
<dbReference type="Pfam" id="PF04851">
    <property type="entry name" value="ResIII"/>
    <property type="match status" value="1"/>
</dbReference>
<keyword evidence="9" id="KW-0234">DNA repair</keyword>
<evidence type="ECO:0000256" key="7">
    <source>
        <dbReference type="ARBA" id="ARBA00022840"/>
    </source>
</evidence>
<dbReference type="EMBL" id="JXXN02000838">
    <property type="protein sequence ID" value="THD26171.1"/>
    <property type="molecule type" value="Genomic_DNA"/>
</dbReference>
<evidence type="ECO:0000256" key="6">
    <source>
        <dbReference type="ARBA" id="ARBA00022806"/>
    </source>
</evidence>
<dbReference type="EC" id="5.6.2.4" evidence="13"/>
<dbReference type="SUPFAM" id="SSF52540">
    <property type="entry name" value="P-loop containing nucleoside triphosphate hydrolases"/>
    <property type="match status" value="2"/>
</dbReference>
<name>A0A2H1CKH7_FASHE</name>
<evidence type="ECO:0000256" key="11">
    <source>
        <dbReference type="ARBA" id="ARBA00023242"/>
    </source>
</evidence>
<reference evidence="18" key="1">
    <citation type="submission" date="2019-03" db="EMBL/GenBank/DDBJ databases">
        <title>Improved annotation for the trematode Fasciola hepatica.</title>
        <authorList>
            <person name="Choi Y.-J."/>
            <person name="Martin J."/>
            <person name="Mitreva M."/>
        </authorList>
    </citation>
    <scope>NUCLEOTIDE SEQUENCE [LARGE SCALE GENOMIC DNA]</scope>
</reference>
<evidence type="ECO:0000313" key="18">
    <source>
        <dbReference type="EMBL" id="THD26171.1"/>
    </source>
</evidence>
<evidence type="ECO:0000256" key="13">
    <source>
        <dbReference type="ARBA" id="ARBA00034808"/>
    </source>
</evidence>
<dbReference type="PROSITE" id="PS51192">
    <property type="entry name" value="HELICASE_ATP_BIND_1"/>
    <property type="match status" value="1"/>
</dbReference>
<keyword evidence="6 18" id="KW-0347">Helicase</keyword>
<organism evidence="18 19">
    <name type="scientific">Fasciola hepatica</name>
    <name type="common">Liver fluke</name>
    <dbReference type="NCBI Taxonomy" id="6192"/>
    <lineage>
        <taxon>Eukaryota</taxon>
        <taxon>Metazoa</taxon>
        <taxon>Spiralia</taxon>
        <taxon>Lophotrochozoa</taxon>
        <taxon>Platyhelminthes</taxon>
        <taxon>Trematoda</taxon>
        <taxon>Digenea</taxon>
        <taxon>Plagiorchiida</taxon>
        <taxon>Echinostomata</taxon>
        <taxon>Echinostomatoidea</taxon>
        <taxon>Fasciolidae</taxon>
        <taxon>Fasciola</taxon>
    </lineage>
</organism>
<dbReference type="Gene3D" id="3.40.50.300">
    <property type="entry name" value="P-loop containing nucleotide triphosphate hydrolases"/>
    <property type="match status" value="2"/>
</dbReference>
<dbReference type="Pfam" id="PF16203">
    <property type="entry name" value="ERCC3_RAD25_C"/>
    <property type="match status" value="1"/>
</dbReference>
<dbReference type="GO" id="GO:0006367">
    <property type="term" value="P:transcription initiation at RNA polymerase II promoter"/>
    <property type="evidence" value="ECO:0007669"/>
    <property type="project" value="InterPro"/>
</dbReference>
<comment type="subcellular location">
    <subcellularLocation>
        <location evidence="1">Nucleus</location>
    </subcellularLocation>
</comment>
<dbReference type="InterPro" id="IPR050615">
    <property type="entry name" value="ATP-dep_DNA_Helicase"/>
</dbReference>
<dbReference type="FunFam" id="3.40.50.300:FF:000117">
    <property type="entry name" value="Putative DNA repair helicase rad25"/>
    <property type="match status" value="1"/>
</dbReference>
<feature type="compositionally biased region" description="Polar residues" evidence="17">
    <location>
        <begin position="99"/>
        <end position="117"/>
    </location>
</feature>
<dbReference type="GO" id="GO:0043138">
    <property type="term" value="F:3'-5' DNA helicase activity"/>
    <property type="evidence" value="ECO:0007669"/>
    <property type="project" value="UniProtKB-EC"/>
</dbReference>
<dbReference type="GO" id="GO:0005524">
    <property type="term" value="F:ATP binding"/>
    <property type="evidence" value="ECO:0007669"/>
    <property type="project" value="UniProtKB-KW"/>
</dbReference>
<dbReference type="GO" id="GO:0016787">
    <property type="term" value="F:hydrolase activity"/>
    <property type="evidence" value="ECO:0007669"/>
    <property type="project" value="UniProtKB-KW"/>
</dbReference>
<comment type="catalytic activity">
    <reaction evidence="12">
        <text>Couples ATP hydrolysis with the unwinding of duplex DNA by translocating in the 3'-5' direction.</text>
        <dbReference type="EC" id="5.6.2.4"/>
    </reaction>
</comment>
<sequence>MGRSEKHKNKRHGKPVKESSSKRARVHNPIKPEDEDSCMSGSVGPDDPCEEAEYDNDQEDAKNYDGDADDDDEEEDEYESGVVDADEARVLSRARRSKSSVLKSTTVGQDQTQSSKTVPAGSSGDGAVACTPRDEFGAKDMRHLLHLRPDHPCRPLWIGPDGHIFLEAFSPLARQAQDFLVAIAEPVCRPTHIHEYKLTSYSLYAAVSVGLRTGEIIGCLRRLCKTDLPPGIVAYIRSCTLSYGKAKLVLKGGRFFVESPHRRFLQQLASDPTVRQCLIRTRSAEDKDDEAPDTVLLYDAAELAQTDPVSFAPEQATQNSGLGFAAIEVLHMYAQLDAEEEAKAEQTGKNGNDGKSTKNTFLDPTGTNLDLDAIGIESEAADREGELDDEDTDNENGNFGLDSKHARAAPERATLLAIEVIQDQIELLQRRCIELEVPLLAEYDFRQDKRNRDIAIDLKASTTLRPYQEKSLRKMFGNGRARSGVIVLPCGAGKTLVGVTAACTVRKPTFVLCTSGVAVEQWRSQFKLWSTAEDAQISRFTSDAKDRPSSSACICISTYTMIAHSTKRSYEADRMMEWIKGQEWGLMLLDEVHTIPAKMFRRVLTLVQAHCKLGLTATLVREDDKITDLNFLIGPKLYEANWLELQQRGFIARVQCAEVWCPVTPEFYREYLKMKSMKKLLLSVMNPNKYRACEFLIRYHERRNDKIIVFSDNVFALKYYATKMGRPYLYGPTSQAERMQVLQNFQHNPNVRAIFVSKVADNSFDLPEATVLIQISAHGGSRRQEAQRLGRILRAKRGMDAEAYNAFFYSLVSQDTMEMQYALKRQRFLVNQGYAYKVITRLAGMENESLKLGTKQEQAELLHRVLASTDEDAMEERLPTDPDDVLSSGTSIKRLAHPGSSNAVRKPGRMSSLSGADDAIYVDTTAAQKKDRNKDRHPLFRLFRR</sequence>
<comment type="similarity">
    <text evidence="2">Belongs to the helicase family. RAD25/XPB subfamily.</text>
</comment>
<keyword evidence="4" id="KW-0227">DNA damage</keyword>
<dbReference type="PROSITE" id="PS51194">
    <property type="entry name" value="HELICASE_CTER"/>
    <property type="match status" value="1"/>
</dbReference>
<feature type="compositionally biased region" description="Acidic residues" evidence="17">
    <location>
        <begin position="66"/>
        <end position="79"/>
    </location>
</feature>
<dbReference type="SMART" id="SM00487">
    <property type="entry name" value="DEXDc"/>
    <property type="match status" value="1"/>
</dbReference>
<feature type="compositionally biased region" description="Polar residues" evidence="17">
    <location>
        <begin position="347"/>
        <end position="364"/>
    </location>
</feature>
<keyword evidence="10" id="KW-0413">Isomerase</keyword>
<dbReference type="GO" id="GO:0000112">
    <property type="term" value="C:nucleotide-excision repair factor 3 complex"/>
    <property type="evidence" value="ECO:0007669"/>
    <property type="project" value="TreeGrafter"/>
</dbReference>
<evidence type="ECO:0000256" key="17">
    <source>
        <dbReference type="SAM" id="MobiDB-lite"/>
    </source>
</evidence>
<evidence type="ECO:0000256" key="14">
    <source>
        <dbReference type="ARBA" id="ARBA00044799"/>
    </source>
</evidence>
<keyword evidence="3" id="KW-0547">Nucleotide-binding</keyword>
<keyword evidence="11" id="KW-0539">Nucleus</keyword>
<evidence type="ECO:0000256" key="5">
    <source>
        <dbReference type="ARBA" id="ARBA00022801"/>
    </source>
</evidence>
<evidence type="ECO:0000313" key="19">
    <source>
        <dbReference type="Proteomes" id="UP000230066"/>
    </source>
</evidence>
<proteinExistence type="inferred from homology"/>
<evidence type="ECO:0000256" key="12">
    <source>
        <dbReference type="ARBA" id="ARBA00034617"/>
    </source>
</evidence>
<dbReference type="CDD" id="cd18029">
    <property type="entry name" value="DEXHc_XPB"/>
    <property type="match status" value="1"/>
</dbReference>
<keyword evidence="8" id="KW-0238">DNA-binding</keyword>
<keyword evidence="5" id="KW-0378">Hydrolase</keyword>
<dbReference type="GO" id="GO:0005675">
    <property type="term" value="C:transcription factor TFIIH holo complex"/>
    <property type="evidence" value="ECO:0007669"/>
    <property type="project" value="TreeGrafter"/>
</dbReference>
<dbReference type="PANTHER" id="PTHR11274:SF0">
    <property type="entry name" value="GENERAL TRANSCRIPTION AND DNA REPAIR FACTOR IIH HELICASE SUBUNIT XPB"/>
    <property type="match status" value="1"/>
</dbReference>
<dbReference type="AlphaFoldDB" id="A0A2H1CKH7"/>
<feature type="region of interest" description="Disordered" evidence="17">
    <location>
        <begin position="381"/>
        <end position="405"/>
    </location>
</feature>
<dbReference type="GO" id="GO:0006289">
    <property type="term" value="P:nucleotide-excision repair"/>
    <property type="evidence" value="ECO:0007669"/>
    <property type="project" value="InterPro"/>
</dbReference>
<keyword evidence="7" id="KW-0067">ATP-binding</keyword>
<dbReference type="SMART" id="SM00490">
    <property type="entry name" value="HELICc"/>
    <property type="match status" value="1"/>
</dbReference>
<evidence type="ECO:0000256" key="8">
    <source>
        <dbReference type="ARBA" id="ARBA00023125"/>
    </source>
</evidence>
<dbReference type="InterPro" id="IPR001161">
    <property type="entry name" value="XPB/Ssl2"/>
</dbReference>
<evidence type="ECO:0000256" key="2">
    <source>
        <dbReference type="ARBA" id="ARBA00006637"/>
    </source>
</evidence>
<evidence type="ECO:0000256" key="10">
    <source>
        <dbReference type="ARBA" id="ARBA00023235"/>
    </source>
</evidence>
<protein>
    <recommendedName>
        <fullName evidence="14">General transcription and DNA repair factor IIH helicase/translocase subunit XPB</fullName>
        <ecNumber evidence="13">5.6.2.4</ecNumber>
    </recommendedName>
    <alternativeName>
        <fullName evidence="15">DNA 3'-5' helicase/translocase XPB</fullName>
    </alternativeName>
</protein>
<evidence type="ECO:0000256" key="16">
    <source>
        <dbReference type="ARBA" id="ARBA00048988"/>
    </source>
</evidence>
<evidence type="ECO:0000256" key="4">
    <source>
        <dbReference type="ARBA" id="ARBA00022763"/>
    </source>
</evidence>
<feature type="compositionally biased region" description="Basic residues" evidence="17">
    <location>
        <begin position="1"/>
        <end position="14"/>
    </location>
</feature>
<comment type="catalytic activity">
    <reaction evidence="16">
        <text>ATP + H2O = ADP + phosphate + H(+)</text>
        <dbReference type="Rhea" id="RHEA:13065"/>
        <dbReference type="ChEBI" id="CHEBI:15377"/>
        <dbReference type="ChEBI" id="CHEBI:15378"/>
        <dbReference type="ChEBI" id="CHEBI:30616"/>
        <dbReference type="ChEBI" id="CHEBI:43474"/>
        <dbReference type="ChEBI" id="CHEBI:456216"/>
        <dbReference type="EC" id="5.6.2.4"/>
    </reaction>
</comment>
<dbReference type="Pfam" id="PF13625">
    <property type="entry name" value="Helicase_C_3"/>
    <property type="match status" value="1"/>
</dbReference>
<dbReference type="InterPro" id="IPR001650">
    <property type="entry name" value="Helicase_C-like"/>
</dbReference>
<dbReference type="Proteomes" id="UP000230066">
    <property type="component" value="Unassembled WGS sequence"/>
</dbReference>
<dbReference type="InterPro" id="IPR006935">
    <property type="entry name" value="Helicase/UvrB_N"/>
</dbReference>
<evidence type="ECO:0000256" key="3">
    <source>
        <dbReference type="ARBA" id="ARBA00022741"/>
    </source>
</evidence>
<dbReference type="FunFam" id="3.40.50.300:FF:000077">
    <property type="entry name" value="Probable DNA repair helicase RAD25"/>
    <property type="match status" value="1"/>
</dbReference>
<evidence type="ECO:0000256" key="1">
    <source>
        <dbReference type="ARBA" id="ARBA00004123"/>
    </source>
</evidence>
<dbReference type="InterPro" id="IPR032830">
    <property type="entry name" value="XPB/Ssl2_N"/>
</dbReference>
<feature type="region of interest" description="Disordered" evidence="17">
    <location>
        <begin position="340"/>
        <end position="364"/>
    </location>
</feature>
<dbReference type="InterPro" id="IPR014001">
    <property type="entry name" value="Helicase_ATP-bd"/>
</dbReference>
<dbReference type="InterPro" id="IPR032438">
    <property type="entry name" value="ERCC3_RAD25_C"/>
</dbReference>
<keyword evidence="19" id="KW-1185">Reference proteome</keyword>
<evidence type="ECO:0000256" key="9">
    <source>
        <dbReference type="ARBA" id="ARBA00023204"/>
    </source>
</evidence>
<dbReference type="GO" id="GO:0097550">
    <property type="term" value="C:transcription preinitiation complex"/>
    <property type="evidence" value="ECO:0007669"/>
    <property type="project" value="TreeGrafter"/>
</dbReference>
<comment type="caution">
    <text evidence="18">The sequence shown here is derived from an EMBL/GenBank/DDBJ whole genome shotgun (WGS) entry which is preliminary data.</text>
</comment>
<feature type="compositionally biased region" description="Acidic residues" evidence="17">
    <location>
        <begin position="385"/>
        <end position="394"/>
    </location>
</feature>
<feature type="region of interest" description="Disordered" evidence="17">
    <location>
        <begin position="1"/>
        <end position="128"/>
    </location>
</feature>
<accession>A0A2H1CKH7</accession>
<dbReference type="PANTHER" id="PTHR11274">
    <property type="entry name" value="RAD25/XP-B DNA REPAIR HELICASE"/>
    <property type="match status" value="1"/>
</dbReference>
<dbReference type="NCBIfam" id="TIGR00603">
    <property type="entry name" value="rad25"/>
    <property type="match status" value="1"/>
</dbReference>